<dbReference type="EMBL" id="SDOZ01000002">
    <property type="protein sequence ID" value="RXZ61752.1"/>
    <property type="molecule type" value="Genomic_DNA"/>
</dbReference>
<dbReference type="Pfam" id="PF19786">
    <property type="entry name" value="DUF6270"/>
    <property type="match status" value="1"/>
</dbReference>
<reference evidence="1 2" key="1">
    <citation type="journal article" date="2019" name="Gut">
        <title>Antibiotics-induced monodominance of a novel gut bacterial order.</title>
        <authorList>
            <person name="Hildebrand F."/>
            <person name="Moitinho-Silva L."/>
            <person name="Blasche S."/>
            <person name="Jahn M.T."/>
            <person name="Gossmann T.I."/>
            <person name="Heuerta-Cepas J."/>
            <person name="Hercog R."/>
            <person name="Luetge M."/>
            <person name="Bahram M."/>
            <person name="Pryszlak A."/>
            <person name="Alves R.J."/>
            <person name="Waszak S.M."/>
            <person name="Zhu A."/>
            <person name="Ye L."/>
            <person name="Costea P.I."/>
            <person name="Aalvink S."/>
            <person name="Belzer C."/>
            <person name="Forslund S.K."/>
            <person name="Sunagawa S."/>
            <person name="Hentschel U."/>
            <person name="Merten C."/>
            <person name="Patil K.R."/>
            <person name="Benes V."/>
            <person name="Bork P."/>
        </authorList>
    </citation>
    <scope>NUCLEOTIDE SEQUENCE [LARGE SCALE GENOMIC DNA]</scope>
    <source>
        <strain evidence="1 2">HDS1380</strain>
    </source>
</reference>
<dbReference type="InterPro" id="IPR046237">
    <property type="entry name" value="DUF6270"/>
</dbReference>
<comment type="caution">
    <text evidence="1">The sequence shown here is derived from an EMBL/GenBank/DDBJ whole genome shotgun (WGS) entry which is preliminary data.</text>
</comment>
<proteinExistence type="predicted"/>
<name>A0A4Q2KE15_9FIRM</name>
<accession>A0A4Q2KE15</accession>
<dbReference type="OrthoDB" id="2005670at2"/>
<sequence>MIKIKVLGCCVSREMFNYTDRLEVTKCVYTPFITLNEPPFPVDREAIDRVAPNRFFANMLDLECRKKIFGYLKEGQADYLILDFAETVTDFYRIENGVRLPATEHYKALLNELHQPYERQKYTNCSVESIVKKLFEELSSVISSDKIILNRATYSKYYLKEEYGRMKIYPFTDHFRLLPEAQARVREFENQALKYLGGAPVLPPLETCLSDGAHKYGVSPVHYADCCYRFMARRLEHTLGAISEKELYAEHERQYGDFINLLFHSID</sequence>
<gene>
    <name evidence="1" type="ORF">ESZ91_05015</name>
</gene>
<dbReference type="RefSeq" id="WP_129224726.1">
    <property type="nucleotide sequence ID" value="NZ_SDOZ01000002.1"/>
</dbReference>
<protein>
    <submittedName>
        <fullName evidence="1">Uncharacterized protein</fullName>
    </submittedName>
</protein>
<dbReference type="AlphaFoldDB" id="A0A4Q2KE15"/>
<keyword evidence="2" id="KW-1185">Reference proteome</keyword>
<dbReference type="Proteomes" id="UP000291269">
    <property type="component" value="Unassembled WGS sequence"/>
</dbReference>
<evidence type="ECO:0000313" key="1">
    <source>
        <dbReference type="EMBL" id="RXZ61752.1"/>
    </source>
</evidence>
<evidence type="ECO:0000313" key="2">
    <source>
        <dbReference type="Proteomes" id="UP000291269"/>
    </source>
</evidence>
<organism evidence="1 2">
    <name type="scientific">Candidatus Borkfalkia ceftriaxoniphila</name>
    <dbReference type="NCBI Taxonomy" id="2508949"/>
    <lineage>
        <taxon>Bacteria</taxon>
        <taxon>Bacillati</taxon>
        <taxon>Bacillota</taxon>
        <taxon>Clostridia</taxon>
        <taxon>Christensenellales</taxon>
        <taxon>Christensenellaceae</taxon>
        <taxon>Candidatus Borkfalkia</taxon>
    </lineage>
</organism>